<dbReference type="Proteomes" id="UP000198648">
    <property type="component" value="Unassembled WGS sequence"/>
</dbReference>
<keyword evidence="2" id="KW-1185">Reference proteome</keyword>
<gene>
    <name evidence="1" type="ORF">SAMN05444005_104149</name>
</gene>
<dbReference type="AlphaFoldDB" id="A0A1H9CCY4"/>
<dbReference type="RefSeq" id="WP_091467838.1">
    <property type="nucleotide sequence ID" value="NZ_FOEI01000004.1"/>
</dbReference>
<protein>
    <recommendedName>
        <fullName evidence="3">Thioredoxin-like</fullName>
    </recommendedName>
</protein>
<dbReference type="OrthoDB" id="1436875at2"/>
<evidence type="ECO:0008006" key="3">
    <source>
        <dbReference type="Google" id="ProtNLM"/>
    </source>
</evidence>
<sequence>MKKIFFLFAIVAQFSIAQTNPISGEYISVEKPTSGINLIINNDNTYHLAIFSGKYKMENDSIYFENRLDEYDFDLKFEKGKSSSKEITIFSEPTSVFNFMSGIHLGVQEKENGPIVYKSLNEYFDKDALEEYNEDLYNAEKSKEDKKISFSLPRPYALYFVKDKKKSANIEKYIIPSDVVKITVETNSNIFRELDLSGKLNEDKSLTIAMGGKDPITFQNRNNLPKSDFEKPISKSRELNWTYKGKKEGFEMFSDSTAIDTTAYAYDDYGDRESDYKFSVKVETNLEDAIKNLKSKYLVLYYNPKSKNQQKEFDEIIEDYNTAVSYDMYDAYNEEYDKFNFYNATSKDEKLLKANGITKFPVAVILDDKKQVLATYKGRYNDLSDEVNKYDFPDKIVVAQRAKQVDELLSAKTVDNAKLLQVFIENKNSYYDRFFDIPYNKYVDDYVIPTDTVAAVSDDVVVAENYNKSKFEFYSIKTSQVVFNQKLKDIFISYQAKKIVDENLIGVLLNEVIYDYNSQKFFNKENSISKDDAKKYLAYAINYDADKFKKIKILNDVAIYIMNLEDKKDATYEEISKNIMIKSNYSVATIKAFLEVVSHKNSEVDAIVNIINQLHAKVNANNMLFDNLNAEYEEMNEIYERVSEWNDLKNYYGEVFASASQYILKHKATSKYNEVKKWLDFANTVSKNNIQVYQALYDYNIEIANTAKANEVKVKLDVLKAKEEELRKLYED</sequence>
<accession>A0A1H9CCY4</accession>
<proteinExistence type="predicted"/>
<organism evidence="1 2">
    <name type="scientific">Flavobacterium urocaniciphilum</name>
    <dbReference type="NCBI Taxonomy" id="1299341"/>
    <lineage>
        <taxon>Bacteria</taxon>
        <taxon>Pseudomonadati</taxon>
        <taxon>Bacteroidota</taxon>
        <taxon>Flavobacteriia</taxon>
        <taxon>Flavobacteriales</taxon>
        <taxon>Flavobacteriaceae</taxon>
        <taxon>Flavobacterium</taxon>
    </lineage>
</organism>
<dbReference type="STRING" id="1299341.SAMN05444005_104149"/>
<dbReference type="EMBL" id="FOEI01000004">
    <property type="protein sequence ID" value="SEP98538.1"/>
    <property type="molecule type" value="Genomic_DNA"/>
</dbReference>
<name>A0A1H9CCY4_9FLAO</name>
<evidence type="ECO:0000313" key="2">
    <source>
        <dbReference type="Proteomes" id="UP000198648"/>
    </source>
</evidence>
<evidence type="ECO:0000313" key="1">
    <source>
        <dbReference type="EMBL" id="SEP98538.1"/>
    </source>
</evidence>
<reference evidence="1 2" key="1">
    <citation type="submission" date="2016-10" db="EMBL/GenBank/DDBJ databases">
        <authorList>
            <person name="de Groot N.N."/>
        </authorList>
    </citation>
    <scope>NUCLEOTIDE SEQUENCE [LARGE SCALE GENOMIC DNA]</scope>
    <source>
        <strain evidence="1 2">DSM 27078</strain>
    </source>
</reference>